<keyword evidence="3 6" id="KW-0812">Transmembrane</keyword>
<sequence>MKPAVYDALGRPGKHIDASIKVRRWDLGLAYGALGATVGFFPFAQWGLGWRDTFRAMALDGAFYSTIDNPTWLSDWSTLAAGVTVALLAGASLGYAGIIPRSNQWVVSGPVLLEGKAARKEARRRSPPLKERLTDPFGLPIHPDLWLYKKVLSRHILLHGSVGSGKTQILLAMLQPIFANKRAKLFLYDVKGDFTAKFPQATIVSCFDSRSRVWWVARDVRTSTQASAFADSLIPEDSGSGKFWTQAARQILLGVVRSLQNEKPEAWTWTDLAQRVSMRAQEMAPILDKSYRKAYGLISNTEGTTAFNVIATLNGYTKVIDDLARAWPDYERRDKKGNRRLFSITDWASDGYTGPTKIIVQSGPDAGLASAYIAAMINVAVPAIVSPQLPDNEGGRFLGFFFDEMSSIGKIDFAPLVDKGRSKGVVVAAGVQDLAQLREIYGDNQVKALSGMVGTHIVCQVQMGDTREELSKLLGTQKVARMDHSEDARLNNEGQPVVYPNQLTDMLGYRKTKKAPFFEIRAIVQQGGDLLLLDFPGQPLPNMRPGQMAATWTTRAAGYEPPRQDLTGDAVLAGKQLGEGLDQDELERLFQ</sequence>
<feature type="transmembrane region" description="Helical" evidence="6">
    <location>
        <begin position="79"/>
        <end position="98"/>
    </location>
</feature>
<dbReference type="InterPro" id="IPR019476">
    <property type="entry name" value="T4SS_TraD_DNA-bd"/>
</dbReference>
<accession>A0A2W6KDN9</accession>
<evidence type="ECO:0000256" key="1">
    <source>
        <dbReference type="ARBA" id="ARBA00004651"/>
    </source>
</evidence>
<feature type="domain" description="Type IV secretion system coupling protein TraD DNA-binding" evidence="7">
    <location>
        <begin position="147"/>
        <end position="486"/>
    </location>
</feature>
<dbReference type="AlphaFoldDB" id="A0A2W6KDN9"/>
<keyword evidence="5 6" id="KW-0472">Membrane</keyword>
<dbReference type="Pfam" id="PF10412">
    <property type="entry name" value="TrwB_AAD_bind"/>
    <property type="match status" value="1"/>
</dbReference>
<dbReference type="PANTHER" id="PTHR37937:SF1">
    <property type="entry name" value="CONJUGATIVE TRANSFER: DNA TRANSPORT"/>
    <property type="match status" value="1"/>
</dbReference>
<comment type="subcellular location">
    <subcellularLocation>
        <location evidence="1">Cell membrane</location>
        <topology evidence="1">Multi-pass membrane protein</topology>
    </subcellularLocation>
</comment>
<organism evidence="8 9">
    <name type="scientific">Stenotrophomonas maltophilia</name>
    <name type="common">Pseudomonas maltophilia</name>
    <name type="synonym">Xanthomonas maltophilia</name>
    <dbReference type="NCBI Taxonomy" id="40324"/>
    <lineage>
        <taxon>Bacteria</taxon>
        <taxon>Pseudomonadati</taxon>
        <taxon>Pseudomonadota</taxon>
        <taxon>Gammaproteobacteria</taxon>
        <taxon>Lysobacterales</taxon>
        <taxon>Lysobacteraceae</taxon>
        <taxon>Stenotrophomonas</taxon>
        <taxon>Stenotrophomonas maltophilia group</taxon>
    </lineage>
</organism>
<evidence type="ECO:0000256" key="5">
    <source>
        <dbReference type="ARBA" id="ARBA00023136"/>
    </source>
</evidence>
<evidence type="ECO:0000259" key="7">
    <source>
        <dbReference type="Pfam" id="PF10412"/>
    </source>
</evidence>
<evidence type="ECO:0000256" key="2">
    <source>
        <dbReference type="ARBA" id="ARBA00022475"/>
    </source>
</evidence>
<dbReference type="Gene3D" id="3.40.50.300">
    <property type="entry name" value="P-loop containing nucleotide triphosphate hydrolases"/>
    <property type="match status" value="2"/>
</dbReference>
<comment type="caution">
    <text evidence="8">The sequence shown here is derived from an EMBL/GenBank/DDBJ whole genome shotgun (WGS) entry which is preliminary data.</text>
</comment>
<keyword evidence="2" id="KW-1003">Cell membrane</keyword>
<feature type="transmembrane region" description="Helical" evidence="6">
    <location>
        <begin position="29"/>
        <end position="48"/>
    </location>
</feature>
<name>A0A2W6KDN9_STEMA</name>
<dbReference type="InterPro" id="IPR027417">
    <property type="entry name" value="P-loop_NTPase"/>
</dbReference>
<evidence type="ECO:0000313" key="8">
    <source>
        <dbReference type="EMBL" id="PZS93362.1"/>
    </source>
</evidence>
<gene>
    <name evidence="8" type="ORF">A7X83_06095</name>
</gene>
<reference evidence="8 9" key="1">
    <citation type="submission" date="2016-05" db="EMBL/GenBank/DDBJ databases">
        <authorList>
            <person name="Lavstsen T."/>
            <person name="Jespersen J.S."/>
        </authorList>
    </citation>
    <scope>NUCLEOTIDE SEQUENCE [LARGE SCALE GENOMIC DNA]</scope>
    <source>
        <strain evidence="8 9">SM-5815</strain>
    </source>
</reference>
<dbReference type="PANTHER" id="PTHR37937">
    <property type="entry name" value="CONJUGATIVE TRANSFER: DNA TRANSPORT"/>
    <property type="match status" value="1"/>
</dbReference>
<dbReference type="InterPro" id="IPR051539">
    <property type="entry name" value="T4SS-coupling_protein"/>
</dbReference>
<dbReference type="CDD" id="cd01127">
    <property type="entry name" value="TrwB_TraG_TraD_VirD4"/>
    <property type="match status" value="1"/>
</dbReference>
<evidence type="ECO:0000256" key="3">
    <source>
        <dbReference type="ARBA" id="ARBA00022692"/>
    </source>
</evidence>
<dbReference type="RefSeq" id="WP_111112110.1">
    <property type="nucleotide sequence ID" value="NZ_LXXM01000124.1"/>
</dbReference>
<keyword evidence="4 6" id="KW-1133">Transmembrane helix</keyword>
<dbReference type="EMBL" id="LXXM01000124">
    <property type="protein sequence ID" value="PZS93362.1"/>
    <property type="molecule type" value="Genomic_DNA"/>
</dbReference>
<dbReference type="Proteomes" id="UP000249614">
    <property type="component" value="Unassembled WGS sequence"/>
</dbReference>
<evidence type="ECO:0000256" key="6">
    <source>
        <dbReference type="SAM" id="Phobius"/>
    </source>
</evidence>
<evidence type="ECO:0000256" key="4">
    <source>
        <dbReference type="ARBA" id="ARBA00022989"/>
    </source>
</evidence>
<protein>
    <recommendedName>
        <fullName evidence="7">Type IV secretion system coupling protein TraD DNA-binding domain-containing protein</fullName>
    </recommendedName>
</protein>
<dbReference type="GO" id="GO:0005886">
    <property type="term" value="C:plasma membrane"/>
    <property type="evidence" value="ECO:0007669"/>
    <property type="project" value="UniProtKB-SubCell"/>
</dbReference>
<proteinExistence type="predicted"/>
<dbReference type="SUPFAM" id="SSF52540">
    <property type="entry name" value="P-loop containing nucleoside triphosphate hydrolases"/>
    <property type="match status" value="1"/>
</dbReference>
<evidence type="ECO:0000313" key="9">
    <source>
        <dbReference type="Proteomes" id="UP000249614"/>
    </source>
</evidence>